<protein>
    <submittedName>
        <fullName evidence="1">Uncharacterized protein</fullName>
    </submittedName>
</protein>
<dbReference type="EMBL" id="PCXE01000032">
    <property type="protein sequence ID" value="PIR26241.1"/>
    <property type="molecule type" value="Genomic_DNA"/>
</dbReference>
<proteinExistence type="predicted"/>
<organism evidence="1 2">
    <name type="scientific">Candidatus Brennerbacteria bacterium CG11_big_fil_rev_8_21_14_0_20_43_10</name>
    <dbReference type="NCBI Taxonomy" id="1974523"/>
    <lineage>
        <taxon>Bacteria</taxon>
        <taxon>Candidatus Brenneribacteriota</taxon>
    </lineage>
</organism>
<sequence>MESFETIAQILKTDKDIIKNVAAYAERFSGKINVPDTLVAHMQNAVQATCRALAIPQDAGSKQVWDSLEQKVAQHETLLRAAIGIGNEWADESYQKVLDFAYAYVKPGRGLFLKNEKAIELVRQNPPVEIMRFLGYSDVEAMIQNENIFDIFSSLRFGENQQWLNTVFFKPYADLQPSDFEERDVQIRTLPQKYASLAQSFIKKKYHNLSHLKELGLLFIIPNAWHQAGQLMKITTLAVHYLYEISFYADIVKQYAADTDSFAQKLISLLRGDVLEPKIGLSSSDWLITQRYLEKEDPFEIGLMVAHVNPESVHWAKAQKTFSSVSPEFALWNDLDWVGWEYKDEAGQQNLVSFNLTDIAMSLADVDKKKYTYHQREALWNKLFASYYGEDVLEQKIKENIASGIIKL</sequence>
<dbReference type="AlphaFoldDB" id="A0A2H0PW08"/>
<accession>A0A2H0PW08</accession>
<dbReference type="Proteomes" id="UP000236846">
    <property type="component" value="Unassembled WGS sequence"/>
</dbReference>
<reference evidence="1 2" key="1">
    <citation type="submission" date="2017-09" db="EMBL/GenBank/DDBJ databases">
        <title>Depth-based differentiation of microbial function through sediment-hosted aquifers and enrichment of novel symbionts in the deep terrestrial subsurface.</title>
        <authorList>
            <person name="Probst A.J."/>
            <person name="Ladd B."/>
            <person name="Jarett J.K."/>
            <person name="Geller-Mcgrath D.E."/>
            <person name="Sieber C.M."/>
            <person name="Emerson J.B."/>
            <person name="Anantharaman K."/>
            <person name="Thomas B.C."/>
            <person name="Malmstrom R."/>
            <person name="Stieglmeier M."/>
            <person name="Klingl A."/>
            <person name="Woyke T."/>
            <person name="Ryan C.M."/>
            <person name="Banfield J.F."/>
        </authorList>
    </citation>
    <scope>NUCLEOTIDE SEQUENCE [LARGE SCALE GENOMIC DNA]</scope>
    <source>
        <strain evidence="1">CG11_big_fil_rev_8_21_14_0_20_43_10</strain>
    </source>
</reference>
<evidence type="ECO:0000313" key="1">
    <source>
        <dbReference type="EMBL" id="PIR26241.1"/>
    </source>
</evidence>
<comment type="caution">
    <text evidence="1">The sequence shown here is derived from an EMBL/GenBank/DDBJ whole genome shotgun (WGS) entry which is preliminary data.</text>
</comment>
<evidence type="ECO:0000313" key="2">
    <source>
        <dbReference type="Proteomes" id="UP000236846"/>
    </source>
</evidence>
<gene>
    <name evidence="1" type="ORF">COV41_01900</name>
</gene>
<name>A0A2H0PW08_9BACT</name>